<dbReference type="AlphaFoldDB" id="A0A9N9CQI6"/>
<evidence type="ECO:0000313" key="2">
    <source>
        <dbReference type="Proteomes" id="UP000789508"/>
    </source>
</evidence>
<keyword evidence="2" id="KW-1185">Reference proteome</keyword>
<comment type="caution">
    <text evidence="1">The sequence shown here is derived from an EMBL/GenBank/DDBJ whole genome shotgun (WGS) entry which is preliminary data.</text>
</comment>
<sequence length="88" mass="10107">MINSILDKRTDTVTFQNIKLPNTIITDPYEIRNHIQNPFWYQTLTQPITRQEVIQTINQSPNNKATGPSLISNEMLKLVQLTSPTLVL</sequence>
<dbReference type="Proteomes" id="UP000789508">
    <property type="component" value="Unassembled WGS sequence"/>
</dbReference>
<organism evidence="1 2">
    <name type="scientific">Ambispora leptoticha</name>
    <dbReference type="NCBI Taxonomy" id="144679"/>
    <lineage>
        <taxon>Eukaryota</taxon>
        <taxon>Fungi</taxon>
        <taxon>Fungi incertae sedis</taxon>
        <taxon>Mucoromycota</taxon>
        <taxon>Glomeromycotina</taxon>
        <taxon>Glomeromycetes</taxon>
        <taxon>Archaeosporales</taxon>
        <taxon>Ambisporaceae</taxon>
        <taxon>Ambispora</taxon>
    </lineage>
</organism>
<evidence type="ECO:0000313" key="1">
    <source>
        <dbReference type="EMBL" id="CAG8611484.1"/>
    </source>
</evidence>
<proteinExistence type="predicted"/>
<name>A0A9N9CQI6_9GLOM</name>
<accession>A0A9N9CQI6</accession>
<gene>
    <name evidence="1" type="ORF">ALEPTO_LOCUS8579</name>
</gene>
<dbReference type="OrthoDB" id="2408376at2759"/>
<protein>
    <submittedName>
        <fullName evidence="1">5157_t:CDS:1</fullName>
    </submittedName>
</protein>
<reference evidence="1" key="1">
    <citation type="submission" date="2021-06" db="EMBL/GenBank/DDBJ databases">
        <authorList>
            <person name="Kallberg Y."/>
            <person name="Tangrot J."/>
            <person name="Rosling A."/>
        </authorList>
    </citation>
    <scope>NUCLEOTIDE SEQUENCE</scope>
    <source>
        <strain evidence="1">FL130A</strain>
    </source>
</reference>
<dbReference type="EMBL" id="CAJVPS010005119">
    <property type="protein sequence ID" value="CAG8611484.1"/>
    <property type="molecule type" value="Genomic_DNA"/>
</dbReference>